<feature type="region of interest" description="Disordered" evidence="1">
    <location>
        <begin position="92"/>
        <end position="113"/>
    </location>
</feature>
<reference evidence="2 3" key="1">
    <citation type="journal article" date="2015" name="Genome Announc.">
        <title>Expanding the biotechnology potential of lactobacilli through comparative genomics of 213 strains and associated genera.</title>
        <authorList>
            <person name="Sun Z."/>
            <person name="Harris H.M."/>
            <person name="McCann A."/>
            <person name="Guo C."/>
            <person name="Argimon S."/>
            <person name="Zhang W."/>
            <person name="Yang X."/>
            <person name="Jeffery I.B."/>
            <person name="Cooney J.C."/>
            <person name="Kagawa T.F."/>
            <person name="Liu W."/>
            <person name="Song Y."/>
            <person name="Salvetti E."/>
            <person name="Wrobel A."/>
            <person name="Rasinkangas P."/>
            <person name="Parkhill J."/>
            <person name="Rea M.C."/>
            <person name="O'Sullivan O."/>
            <person name="Ritari J."/>
            <person name="Douillard F.P."/>
            <person name="Paul Ross R."/>
            <person name="Yang R."/>
            <person name="Briner A.E."/>
            <person name="Felis G.E."/>
            <person name="de Vos W.M."/>
            <person name="Barrangou R."/>
            <person name="Klaenhammer T.R."/>
            <person name="Caufield P.W."/>
            <person name="Cui Y."/>
            <person name="Zhang H."/>
            <person name="O'Toole P.W."/>
        </authorList>
    </citation>
    <scope>NUCLEOTIDE SEQUENCE [LARGE SCALE GENOMIC DNA]</scope>
    <source>
        <strain evidence="2 3">DSM 18001</strain>
    </source>
</reference>
<sequence length="113" mass="12743">MNLKKTLAAKAQWLSLQKRSKQLPEDYHFVYKEIQKYLIKVAPIDLIDDLDEILNIFEDAASSNKDVLNITGSDVAAFADGIITDQKTFLEDSQQSTSETVGKSINKHLKKSK</sequence>
<comment type="caution">
    <text evidence="2">The sequence shown here is derived from an EMBL/GenBank/DDBJ whole genome shotgun (WGS) entry which is preliminary data.</text>
</comment>
<dbReference type="InterPro" id="IPR008316">
    <property type="entry name" value="UCP029876"/>
</dbReference>
<keyword evidence="3" id="KW-1185">Reference proteome</keyword>
<evidence type="ECO:0008006" key="4">
    <source>
        <dbReference type="Google" id="ProtNLM"/>
    </source>
</evidence>
<gene>
    <name evidence="2" type="ORF">IV81_GL000830</name>
</gene>
<evidence type="ECO:0000313" key="2">
    <source>
        <dbReference type="EMBL" id="KRN95038.1"/>
    </source>
</evidence>
<evidence type="ECO:0000313" key="3">
    <source>
        <dbReference type="Proteomes" id="UP000051859"/>
    </source>
</evidence>
<feature type="compositionally biased region" description="Polar residues" evidence="1">
    <location>
        <begin position="92"/>
        <end position="103"/>
    </location>
</feature>
<protein>
    <recommendedName>
        <fullName evidence="4">DUF1048 domain-containing protein</fullName>
    </recommendedName>
</protein>
<dbReference type="RefSeq" id="WP_083484660.1">
    <property type="nucleotide sequence ID" value="NZ_JQBX01000002.1"/>
</dbReference>
<organism evidence="2 3">
    <name type="scientific">Pediococcus stilesii</name>
    <dbReference type="NCBI Taxonomy" id="331679"/>
    <lineage>
        <taxon>Bacteria</taxon>
        <taxon>Bacillati</taxon>
        <taxon>Bacillota</taxon>
        <taxon>Bacilli</taxon>
        <taxon>Lactobacillales</taxon>
        <taxon>Lactobacillaceae</taxon>
        <taxon>Pediococcus</taxon>
    </lineage>
</organism>
<evidence type="ECO:0000256" key="1">
    <source>
        <dbReference type="SAM" id="MobiDB-lite"/>
    </source>
</evidence>
<dbReference type="Pfam" id="PF06304">
    <property type="entry name" value="DUF1048"/>
    <property type="match status" value="1"/>
</dbReference>
<dbReference type="PATRIC" id="fig|331679.3.peg.835"/>
<name>A0A0R2L066_9LACO</name>
<dbReference type="STRING" id="331679.IV81_GL000830"/>
<proteinExistence type="predicted"/>
<dbReference type="Proteomes" id="UP000051859">
    <property type="component" value="Unassembled WGS sequence"/>
</dbReference>
<accession>A0A0R2L066</accession>
<dbReference type="Gene3D" id="1.10.1900.10">
    <property type="entry name" value="c-terminal domain of poly(a) binding protein"/>
    <property type="match status" value="1"/>
</dbReference>
<dbReference type="EMBL" id="JQBX01000002">
    <property type="protein sequence ID" value="KRN95038.1"/>
    <property type="molecule type" value="Genomic_DNA"/>
</dbReference>
<dbReference type="SUPFAM" id="SSF158560">
    <property type="entry name" value="BH3980-like"/>
    <property type="match status" value="1"/>
</dbReference>
<dbReference type="AlphaFoldDB" id="A0A0R2L066"/>